<name>A0A6G1IRI3_9PLEO</name>
<dbReference type="EMBL" id="MU005594">
    <property type="protein sequence ID" value="KAF2680867.1"/>
    <property type="molecule type" value="Genomic_DNA"/>
</dbReference>
<dbReference type="Proteomes" id="UP000799291">
    <property type="component" value="Unassembled WGS sequence"/>
</dbReference>
<organism evidence="2 3">
    <name type="scientific">Lentithecium fluviatile CBS 122367</name>
    <dbReference type="NCBI Taxonomy" id="1168545"/>
    <lineage>
        <taxon>Eukaryota</taxon>
        <taxon>Fungi</taxon>
        <taxon>Dikarya</taxon>
        <taxon>Ascomycota</taxon>
        <taxon>Pezizomycotina</taxon>
        <taxon>Dothideomycetes</taxon>
        <taxon>Pleosporomycetidae</taxon>
        <taxon>Pleosporales</taxon>
        <taxon>Massarineae</taxon>
        <taxon>Lentitheciaceae</taxon>
        <taxon>Lentithecium</taxon>
    </lineage>
</organism>
<feature type="region of interest" description="Disordered" evidence="1">
    <location>
        <begin position="1"/>
        <end position="32"/>
    </location>
</feature>
<dbReference type="AlphaFoldDB" id="A0A6G1IRI3"/>
<proteinExistence type="predicted"/>
<gene>
    <name evidence="2" type="ORF">K458DRAFT_88851</name>
</gene>
<reference evidence="2" key="1">
    <citation type="journal article" date="2020" name="Stud. Mycol.">
        <title>101 Dothideomycetes genomes: a test case for predicting lifestyles and emergence of pathogens.</title>
        <authorList>
            <person name="Haridas S."/>
            <person name="Albert R."/>
            <person name="Binder M."/>
            <person name="Bloem J."/>
            <person name="Labutti K."/>
            <person name="Salamov A."/>
            <person name="Andreopoulos B."/>
            <person name="Baker S."/>
            <person name="Barry K."/>
            <person name="Bills G."/>
            <person name="Bluhm B."/>
            <person name="Cannon C."/>
            <person name="Castanera R."/>
            <person name="Culley D."/>
            <person name="Daum C."/>
            <person name="Ezra D."/>
            <person name="Gonzalez J."/>
            <person name="Henrissat B."/>
            <person name="Kuo A."/>
            <person name="Liang C."/>
            <person name="Lipzen A."/>
            <person name="Lutzoni F."/>
            <person name="Magnuson J."/>
            <person name="Mondo S."/>
            <person name="Nolan M."/>
            <person name="Ohm R."/>
            <person name="Pangilinan J."/>
            <person name="Park H.-J."/>
            <person name="Ramirez L."/>
            <person name="Alfaro M."/>
            <person name="Sun H."/>
            <person name="Tritt A."/>
            <person name="Yoshinaga Y."/>
            <person name="Zwiers L.-H."/>
            <person name="Turgeon B."/>
            <person name="Goodwin S."/>
            <person name="Spatafora J."/>
            <person name="Crous P."/>
            <person name="Grigoriev I."/>
        </authorList>
    </citation>
    <scope>NUCLEOTIDE SEQUENCE</scope>
    <source>
        <strain evidence="2">CBS 122367</strain>
    </source>
</reference>
<evidence type="ECO:0000313" key="3">
    <source>
        <dbReference type="Proteomes" id="UP000799291"/>
    </source>
</evidence>
<evidence type="ECO:0000256" key="1">
    <source>
        <dbReference type="SAM" id="MobiDB-lite"/>
    </source>
</evidence>
<feature type="compositionally biased region" description="Polar residues" evidence="1">
    <location>
        <begin position="22"/>
        <end position="31"/>
    </location>
</feature>
<keyword evidence="3" id="KW-1185">Reference proteome</keyword>
<sequence length="68" mass="7186">MCVGKEPSYDGLASSPHHDSNETSSGQTSHSAVAVSRPPYCNLLTPLSSDGAVVAAIPLFIALRDRFR</sequence>
<evidence type="ECO:0000313" key="2">
    <source>
        <dbReference type="EMBL" id="KAF2680867.1"/>
    </source>
</evidence>
<accession>A0A6G1IRI3</accession>
<protein>
    <submittedName>
        <fullName evidence="2">Uncharacterized protein</fullName>
    </submittedName>
</protein>